<dbReference type="EMBL" id="KZ821629">
    <property type="protein sequence ID" value="PYH67545.1"/>
    <property type="molecule type" value="Genomic_DNA"/>
</dbReference>
<sequence>MPIKESDQLPAELLLLRCAIFGATNAGGSPRDRGLGTSSCWNDAWSPARSTMYLSSCMNVDRGIGWMNARDQRNNRTVNDIVSSTCPTVVSYVPKGQPHALTGGQLEVHFSKNRIFSARNAKLFPGQLCVGEDFGKATERPMATMWIIDQVREQALFLAYRVRAVDCREHSSARLAAGGNNQPYRLKSIGLATSGLAALVLVPFHWKAPAGSSCAWVAWKLNLELGRAGGCAVATPSRMEGFHRHSRNAGHRYHTLFALFKRGHESHGSYRMIAAGSPCRVAMSLTYTLD</sequence>
<dbReference type="RefSeq" id="XP_025561339.1">
    <property type="nucleotide sequence ID" value="XM_025710145.1"/>
</dbReference>
<proteinExistence type="predicted"/>
<evidence type="ECO:0000313" key="2">
    <source>
        <dbReference type="Proteomes" id="UP000248405"/>
    </source>
</evidence>
<dbReference type="AlphaFoldDB" id="A0A319B549"/>
<reference evidence="1" key="1">
    <citation type="submission" date="2016-12" db="EMBL/GenBank/DDBJ databases">
        <title>The genomes of Aspergillus section Nigri reveals drivers in fungal speciation.</title>
        <authorList>
            <consortium name="DOE Joint Genome Institute"/>
            <person name="Vesth T.C."/>
            <person name="Nybo J."/>
            <person name="Theobald S."/>
            <person name="Brandl J."/>
            <person name="Frisvad J.C."/>
            <person name="Nielsen K.F."/>
            <person name="Lyhne E.K."/>
            <person name="Kogle M.E."/>
            <person name="Kuo A."/>
            <person name="Riley R."/>
            <person name="Clum A."/>
            <person name="Nolan M."/>
            <person name="Lipzen A."/>
            <person name="Salamov A."/>
            <person name="Henrissat B."/>
            <person name="Wiebenga A."/>
            <person name="De Vries R.P."/>
            <person name="Grigoriev I.V."/>
            <person name="Mortensen U.H."/>
            <person name="Andersen M.R."/>
            <person name="Baker S.E."/>
        </authorList>
    </citation>
    <scope>NUCLEOTIDE SEQUENCE [LARGE SCALE GENOMIC DNA]</scope>
    <source>
        <strain evidence="1">CBS 113365</strain>
    </source>
</reference>
<dbReference type="Proteomes" id="UP000248405">
    <property type="component" value="Unassembled WGS sequence"/>
</dbReference>
<protein>
    <submittedName>
        <fullName evidence="1">Uncharacterized protein</fullName>
    </submittedName>
</protein>
<gene>
    <name evidence="1" type="ORF">BO88DRAFT_444793</name>
</gene>
<name>A0A319B549_ASPVC</name>
<keyword evidence="2" id="KW-1185">Reference proteome</keyword>
<evidence type="ECO:0000313" key="1">
    <source>
        <dbReference type="EMBL" id="PYH67545.1"/>
    </source>
</evidence>
<accession>A0A319B549</accession>
<organism evidence="1 2">
    <name type="scientific">Aspergillus vadensis (strain CBS 113365 / IMI 142717 / IBT 24658)</name>
    <dbReference type="NCBI Taxonomy" id="1448311"/>
    <lineage>
        <taxon>Eukaryota</taxon>
        <taxon>Fungi</taxon>
        <taxon>Dikarya</taxon>
        <taxon>Ascomycota</taxon>
        <taxon>Pezizomycotina</taxon>
        <taxon>Eurotiomycetes</taxon>
        <taxon>Eurotiomycetidae</taxon>
        <taxon>Eurotiales</taxon>
        <taxon>Aspergillaceae</taxon>
        <taxon>Aspergillus</taxon>
        <taxon>Aspergillus subgen. Circumdati</taxon>
    </lineage>
</organism>
<dbReference type="OrthoDB" id="10456614at2759"/>
<dbReference type="GeneID" id="37214737"/>